<name>A0A3S0JTV9_9GAMM</name>
<gene>
    <name evidence="3" type="ORF">EKG36_18225</name>
</gene>
<proteinExistence type="predicted"/>
<evidence type="ECO:0000256" key="1">
    <source>
        <dbReference type="SAM" id="SignalP"/>
    </source>
</evidence>
<feature type="domain" description="PepSY" evidence="2">
    <location>
        <begin position="10"/>
        <end position="90"/>
    </location>
</feature>
<dbReference type="InterPro" id="IPR025711">
    <property type="entry name" value="PepSY"/>
</dbReference>
<evidence type="ECO:0000313" key="3">
    <source>
        <dbReference type="EMBL" id="RTQ99181.1"/>
    </source>
</evidence>
<dbReference type="RefSeq" id="WP_126486643.1">
    <property type="nucleotide sequence ID" value="NZ_RXNS01000021.1"/>
</dbReference>
<reference evidence="3 4" key="1">
    <citation type="submission" date="2018-12" db="EMBL/GenBank/DDBJ databases">
        <authorList>
            <person name="Yu L."/>
        </authorList>
    </citation>
    <scope>NUCLEOTIDE SEQUENCE [LARGE SCALE GENOMIC DNA]</scope>
    <source>
        <strain evidence="3 4">11S</strain>
    </source>
</reference>
<sequence>MKATVVKGLMALGLSMTATLALASPTCTEAPQDAWLSTDEMKQRIGEMGYEIKAFKTTDGHCYEIYGWDDQQRRVEIYFDPVDGSIVEQEIDD</sequence>
<dbReference type="Proteomes" id="UP000267400">
    <property type="component" value="Unassembled WGS sequence"/>
</dbReference>
<dbReference type="AlphaFoldDB" id="A0A3S0JTV9"/>
<accession>A0A3S0JTV9</accession>
<feature type="chain" id="PRO_5018733922" evidence="1">
    <location>
        <begin position="24"/>
        <end position="93"/>
    </location>
</feature>
<evidence type="ECO:0000313" key="4">
    <source>
        <dbReference type="Proteomes" id="UP000267400"/>
    </source>
</evidence>
<dbReference type="EMBL" id="RXNS01000021">
    <property type="protein sequence ID" value="RTQ99181.1"/>
    <property type="molecule type" value="Genomic_DNA"/>
</dbReference>
<evidence type="ECO:0000259" key="2">
    <source>
        <dbReference type="Pfam" id="PF13670"/>
    </source>
</evidence>
<organism evidence="3 4">
    <name type="scientific">Halomonas nitroreducens</name>
    <dbReference type="NCBI Taxonomy" id="447425"/>
    <lineage>
        <taxon>Bacteria</taxon>
        <taxon>Pseudomonadati</taxon>
        <taxon>Pseudomonadota</taxon>
        <taxon>Gammaproteobacteria</taxon>
        <taxon>Oceanospirillales</taxon>
        <taxon>Halomonadaceae</taxon>
        <taxon>Halomonas</taxon>
    </lineage>
</organism>
<comment type="caution">
    <text evidence="3">The sequence shown here is derived from an EMBL/GenBank/DDBJ whole genome shotgun (WGS) entry which is preliminary data.</text>
</comment>
<feature type="signal peptide" evidence="1">
    <location>
        <begin position="1"/>
        <end position="23"/>
    </location>
</feature>
<keyword evidence="1" id="KW-0732">Signal</keyword>
<keyword evidence="4" id="KW-1185">Reference proteome</keyword>
<protein>
    <submittedName>
        <fullName evidence="3">PepSY domain-containing protein</fullName>
    </submittedName>
</protein>
<dbReference type="OrthoDB" id="5625293at2"/>
<dbReference type="Pfam" id="PF13670">
    <property type="entry name" value="PepSY_2"/>
    <property type="match status" value="1"/>
</dbReference>